<dbReference type="Proteomes" id="UP000275408">
    <property type="component" value="Unassembled WGS sequence"/>
</dbReference>
<keyword evidence="2" id="KW-1185">Reference proteome</keyword>
<dbReference type="InterPro" id="IPR036388">
    <property type="entry name" value="WH-like_DNA-bd_sf"/>
</dbReference>
<evidence type="ECO:0000313" key="1">
    <source>
        <dbReference type="EMBL" id="RMX41336.1"/>
    </source>
</evidence>
<name>A0A3M6TJ02_POCDA</name>
<organism evidence="1 2">
    <name type="scientific">Pocillopora damicornis</name>
    <name type="common">Cauliflower coral</name>
    <name type="synonym">Millepora damicornis</name>
    <dbReference type="NCBI Taxonomy" id="46731"/>
    <lineage>
        <taxon>Eukaryota</taxon>
        <taxon>Metazoa</taxon>
        <taxon>Cnidaria</taxon>
        <taxon>Anthozoa</taxon>
        <taxon>Hexacorallia</taxon>
        <taxon>Scleractinia</taxon>
        <taxon>Astrocoeniina</taxon>
        <taxon>Pocilloporidae</taxon>
        <taxon>Pocillopora</taxon>
    </lineage>
</organism>
<sequence length="250" mass="29279">MQSRWFNFEKVIEALVADNVYHTNTVHLQTYAKDVCFIEDDGQFHTMLNFYHDLGMIVKHRSTVILKAQWLINLFKKLITIPAFKKAVAWCGANGSSQPPKLYQNGAWFVLEGRVIHDMILICKKKFIKILLRQRVDEAVLVSNSTLAEVARNVRLFMERILQKMSQEFPYLRRMQYKFCVECPYCQQGGRKCTDHNQLSCAKEDCLHLLELRQGQALICMESMSNKNHVMYDASFKNEPCTILVEFWRL</sequence>
<dbReference type="Gene3D" id="1.10.10.10">
    <property type="entry name" value="Winged helix-like DNA-binding domain superfamily/Winged helix DNA-binding domain"/>
    <property type="match status" value="1"/>
</dbReference>
<proteinExistence type="predicted"/>
<comment type="caution">
    <text evidence="1">The sequence shown here is derived from an EMBL/GenBank/DDBJ whole genome shotgun (WGS) entry which is preliminary data.</text>
</comment>
<gene>
    <name evidence="1" type="ORF">pdam_00021647</name>
</gene>
<evidence type="ECO:0000313" key="2">
    <source>
        <dbReference type="Proteomes" id="UP000275408"/>
    </source>
</evidence>
<dbReference type="AlphaFoldDB" id="A0A3M6TJ02"/>
<dbReference type="OrthoDB" id="5960769at2759"/>
<protein>
    <submittedName>
        <fullName evidence="1">Uncharacterized protein</fullName>
    </submittedName>
</protein>
<accession>A0A3M6TJ02</accession>
<reference evidence="1 2" key="1">
    <citation type="journal article" date="2018" name="Sci. Rep.">
        <title>Comparative analysis of the Pocillopora damicornis genome highlights role of immune system in coral evolution.</title>
        <authorList>
            <person name="Cunning R."/>
            <person name="Bay R.A."/>
            <person name="Gillette P."/>
            <person name="Baker A.C."/>
            <person name="Traylor-Knowles N."/>
        </authorList>
    </citation>
    <scope>NUCLEOTIDE SEQUENCE [LARGE SCALE GENOMIC DNA]</scope>
    <source>
        <strain evidence="1">RSMAS</strain>
        <tissue evidence="1">Whole animal</tissue>
    </source>
</reference>
<dbReference type="EMBL" id="RCHS01003504">
    <property type="protein sequence ID" value="RMX41336.1"/>
    <property type="molecule type" value="Genomic_DNA"/>
</dbReference>